<reference evidence="1 2" key="1">
    <citation type="journal article" date="2014" name="PLoS Genet.">
        <title>Phylogenetically driven sequencing of extremely halophilic archaea reveals strategies for static and dynamic osmo-response.</title>
        <authorList>
            <person name="Becker E.A."/>
            <person name="Seitzer P.M."/>
            <person name="Tritt A."/>
            <person name="Larsen D."/>
            <person name="Krusor M."/>
            <person name="Yao A.I."/>
            <person name="Wu D."/>
            <person name="Madern D."/>
            <person name="Eisen J.A."/>
            <person name="Darling A.E."/>
            <person name="Facciotti M.T."/>
        </authorList>
    </citation>
    <scope>NUCLEOTIDE SEQUENCE [LARGE SCALE GENOMIC DNA]</scope>
    <source>
        <strain evidence="1 2">DSM 5350</strain>
    </source>
</reference>
<gene>
    <name evidence="1" type="ORF">C449_13017</name>
</gene>
<proteinExistence type="predicted"/>
<dbReference type="AlphaFoldDB" id="M0MDC9"/>
<comment type="caution">
    <text evidence="1">The sequence shown here is derived from an EMBL/GenBank/DDBJ whole genome shotgun (WGS) entry which is preliminary data.</text>
</comment>
<protein>
    <submittedName>
        <fullName evidence="1">Ribonucleotide reductase beta subunit-like protein</fullName>
    </submittedName>
</protein>
<evidence type="ECO:0000313" key="2">
    <source>
        <dbReference type="Proteomes" id="UP000011669"/>
    </source>
</evidence>
<evidence type="ECO:0000313" key="1">
    <source>
        <dbReference type="EMBL" id="EMA43741.1"/>
    </source>
</evidence>
<sequence>MHERSPTTVTSLRNTGDPHEIDLATRRAAIADLDDEWFAGLKPTLALFGAGEDSVTTDRSAFLYWCDRRW</sequence>
<dbReference type="Proteomes" id="UP000011669">
    <property type="component" value="Unassembled WGS sequence"/>
</dbReference>
<dbReference type="EMBL" id="AOMD01000028">
    <property type="protein sequence ID" value="EMA43741.1"/>
    <property type="molecule type" value="Genomic_DNA"/>
</dbReference>
<keyword evidence="2" id="KW-1185">Reference proteome</keyword>
<dbReference type="InParanoid" id="M0MDC9"/>
<name>M0MDC9_9EURY</name>
<dbReference type="PATRIC" id="fig|1227455.4.peg.2661"/>
<accession>M0MDC9</accession>
<dbReference type="RefSeq" id="WP_006078462.1">
    <property type="nucleotide sequence ID" value="NZ_AOMD01000028.1"/>
</dbReference>
<organism evidence="1 2">
    <name type="scientific">Halococcus saccharolyticus DSM 5350</name>
    <dbReference type="NCBI Taxonomy" id="1227455"/>
    <lineage>
        <taxon>Archaea</taxon>
        <taxon>Methanobacteriati</taxon>
        <taxon>Methanobacteriota</taxon>
        <taxon>Stenosarchaea group</taxon>
        <taxon>Halobacteria</taxon>
        <taxon>Halobacteriales</taxon>
        <taxon>Halococcaceae</taxon>
        <taxon>Halococcus</taxon>
    </lineage>
</organism>